<dbReference type="PANTHER" id="PTHR43792">
    <property type="entry name" value="GNAT FAMILY, PUTATIVE (AFU_ORTHOLOGUE AFUA_3G00765)-RELATED-RELATED"/>
    <property type="match status" value="1"/>
</dbReference>
<protein>
    <submittedName>
        <fullName evidence="2">GNAT family N-acetyltransferase</fullName>
    </submittedName>
</protein>
<dbReference type="InterPro" id="IPR000182">
    <property type="entry name" value="GNAT_dom"/>
</dbReference>
<dbReference type="EMBL" id="WTYJ01000003">
    <property type="protein sequence ID" value="MXP00076.1"/>
    <property type="molecule type" value="Genomic_DNA"/>
</dbReference>
<name>A0A6I4TV36_9SPHN</name>
<comment type="caution">
    <text evidence="2">The sequence shown here is derived from an EMBL/GenBank/DDBJ whole genome shotgun (WGS) entry which is preliminary data.</text>
</comment>
<dbReference type="PANTHER" id="PTHR43792:SF1">
    <property type="entry name" value="N-ACETYLTRANSFERASE DOMAIN-CONTAINING PROTEIN"/>
    <property type="match status" value="1"/>
</dbReference>
<dbReference type="InterPro" id="IPR016181">
    <property type="entry name" value="Acyl_CoA_acyltransferase"/>
</dbReference>
<dbReference type="Gene3D" id="3.40.630.30">
    <property type="match status" value="1"/>
</dbReference>
<keyword evidence="3" id="KW-1185">Reference proteome</keyword>
<keyword evidence="2" id="KW-0808">Transferase</keyword>
<sequence>MTDVPVIETARLRLRGFQPSDREPFIAAMAQDEFARTITREGRALTEVEAWRNLAMVNGSWSLEGFGNWVVTLKETGAPIGRLGPFNPPGWPGFEVGWAIFPQFHQRGYGAEGATAALIWCHEVLGRDSVIHCILKGNAGSEGLARSLGSEHVRDWEPPWGGDVGVWETRWDRFIASAPYQRHVAARGETA</sequence>
<dbReference type="Proteomes" id="UP000469430">
    <property type="component" value="Unassembled WGS sequence"/>
</dbReference>
<gene>
    <name evidence="2" type="ORF">GRI97_13865</name>
</gene>
<dbReference type="Pfam" id="PF13302">
    <property type="entry name" value="Acetyltransf_3"/>
    <property type="match status" value="1"/>
</dbReference>
<accession>A0A6I4TV36</accession>
<dbReference type="InterPro" id="IPR051531">
    <property type="entry name" value="N-acetyltransferase"/>
</dbReference>
<dbReference type="GO" id="GO:0016747">
    <property type="term" value="F:acyltransferase activity, transferring groups other than amino-acyl groups"/>
    <property type="evidence" value="ECO:0007669"/>
    <property type="project" value="InterPro"/>
</dbReference>
<dbReference type="SUPFAM" id="SSF55729">
    <property type="entry name" value="Acyl-CoA N-acyltransferases (Nat)"/>
    <property type="match status" value="1"/>
</dbReference>
<evidence type="ECO:0000313" key="3">
    <source>
        <dbReference type="Proteomes" id="UP000469430"/>
    </source>
</evidence>
<dbReference type="AlphaFoldDB" id="A0A6I4TV36"/>
<evidence type="ECO:0000259" key="1">
    <source>
        <dbReference type="Pfam" id="PF13302"/>
    </source>
</evidence>
<reference evidence="2 3" key="1">
    <citation type="submission" date="2019-12" db="EMBL/GenBank/DDBJ databases">
        <title>Genomic-based taxomic classification of the family Erythrobacteraceae.</title>
        <authorList>
            <person name="Xu L."/>
        </authorList>
    </citation>
    <scope>NUCLEOTIDE SEQUENCE [LARGE SCALE GENOMIC DNA]</scope>
    <source>
        <strain evidence="2 3">S36</strain>
    </source>
</reference>
<feature type="domain" description="N-acetyltransferase" evidence="1">
    <location>
        <begin position="11"/>
        <end position="149"/>
    </location>
</feature>
<dbReference type="OrthoDB" id="6293260at2"/>
<dbReference type="RefSeq" id="WP_161391815.1">
    <property type="nucleotide sequence ID" value="NZ_JBHSCP010000002.1"/>
</dbReference>
<proteinExistence type="predicted"/>
<organism evidence="2 3">
    <name type="scientific">Croceibacterium xixiisoli</name>
    <dbReference type="NCBI Taxonomy" id="1476466"/>
    <lineage>
        <taxon>Bacteria</taxon>
        <taxon>Pseudomonadati</taxon>
        <taxon>Pseudomonadota</taxon>
        <taxon>Alphaproteobacteria</taxon>
        <taxon>Sphingomonadales</taxon>
        <taxon>Erythrobacteraceae</taxon>
        <taxon>Croceibacterium</taxon>
    </lineage>
</organism>
<evidence type="ECO:0000313" key="2">
    <source>
        <dbReference type="EMBL" id="MXP00076.1"/>
    </source>
</evidence>